<dbReference type="AlphaFoldDB" id="A0AA39TEP6"/>
<dbReference type="CDD" id="cd00161">
    <property type="entry name" value="beta-trefoil_Ricin-like"/>
    <property type="match status" value="1"/>
</dbReference>
<sequence length="175" mass="17830">MSSSILFFISALFFTAATASPLAARGVTPGCHPNFEGAALTLTTPSGANSWSAKPTVGAPVISGTSPSKFFFQQNGNPVISYTVKTAENNNFAVQLNGAGLSMANVDPSGSNANQKWMVDCSTCATGISGKKGVVASGCSITSNTNGLCVTNQPGAQLTLSSCNNSADQKFDFSV</sequence>
<evidence type="ECO:0000313" key="2">
    <source>
        <dbReference type="EMBL" id="KAK0484286.1"/>
    </source>
</evidence>
<evidence type="ECO:0008006" key="4">
    <source>
        <dbReference type="Google" id="ProtNLM"/>
    </source>
</evidence>
<dbReference type="EMBL" id="JAUEPU010000053">
    <property type="protein sequence ID" value="KAK0484286.1"/>
    <property type="molecule type" value="Genomic_DNA"/>
</dbReference>
<dbReference type="SUPFAM" id="SSF50370">
    <property type="entry name" value="Ricin B-like lectins"/>
    <property type="match status" value="1"/>
</dbReference>
<feature type="chain" id="PRO_5041356090" description="Ricin B lectin domain-containing protein" evidence="1">
    <location>
        <begin position="20"/>
        <end position="175"/>
    </location>
</feature>
<gene>
    <name evidence="2" type="ORF">EDD18DRAFT_1361301</name>
</gene>
<dbReference type="InterPro" id="IPR035992">
    <property type="entry name" value="Ricin_B-like_lectins"/>
</dbReference>
<name>A0AA39TEP6_9AGAR</name>
<dbReference type="Gene3D" id="2.80.10.50">
    <property type="match status" value="1"/>
</dbReference>
<evidence type="ECO:0000256" key="1">
    <source>
        <dbReference type="SAM" id="SignalP"/>
    </source>
</evidence>
<comment type="caution">
    <text evidence="2">The sequence shown here is derived from an EMBL/GenBank/DDBJ whole genome shotgun (WGS) entry which is preliminary data.</text>
</comment>
<feature type="signal peptide" evidence="1">
    <location>
        <begin position="1"/>
        <end position="19"/>
    </location>
</feature>
<keyword evidence="1" id="KW-0732">Signal</keyword>
<evidence type="ECO:0000313" key="3">
    <source>
        <dbReference type="Proteomes" id="UP001175228"/>
    </source>
</evidence>
<protein>
    <recommendedName>
        <fullName evidence="4">Ricin B lectin domain-containing protein</fullName>
    </recommendedName>
</protein>
<accession>A0AA39TEP6</accession>
<organism evidence="2 3">
    <name type="scientific">Armillaria luteobubalina</name>
    <dbReference type="NCBI Taxonomy" id="153913"/>
    <lineage>
        <taxon>Eukaryota</taxon>
        <taxon>Fungi</taxon>
        <taxon>Dikarya</taxon>
        <taxon>Basidiomycota</taxon>
        <taxon>Agaricomycotina</taxon>
        <taxon>Agaricomycetes</taxon>
        <taxon>Agaricomycetidae</taxon>
        <taxon>Agaricales</taxon>
        <taxon>Marasmiineae</taxon>
        <taxon>Physalacriaceae</taxon>
        <taxon>Armillaria</taxon>
    </lineage>
</organism>
<reference evidence="2" key="1">
    <citation type="submission" date="2023-06" db="EMBL/GenBank/DDBJ databases">
        <authorList>
            <consortium name="Lawrence Berkeley National Laboratory"/>
            <person name="Ahrendt S."/>
            <person name="Sahu N."/>
            <person name="Indic B."/>
            <person name="Wong-Bajracharya J."/>
            <person name="Merenyi Z."/>
            <person name="Ke H.-M."/>
            <person name="Monk M."/>
            <person name="Kocsube S."/>
            <person name="Drula E."/>
            <person name="Lipzen A."/>
            <person name="Balint B."/>
            <person name="Henrissat B."/>
            <person name="Andreopoulos B."/>
            <person name="Martin F.M."/>
            <person name="Harder C.B."/>
            <person name="Rigling D."/>
            <person name="Ford K.L."/>
            <person name="Foster G.D."/>
            <person name="Pangilinan J."/>
            <person name="Papanicolaou A."/>
            <person name="Barry K."/>
            <person name="LaButti K."/>
            <person name="Viragh M."/>
            <person name="Koriabine M."/>
            <person name="Yan M."/>
            <person name="Riley R."/>
            <person name="Champramary S."/>
            <person name="Plett K.L."/>
            <person name="Tsai I.J."/>
            <person name="Slot J."/>
            <person name="Sipos G."/>
            <person name="Plett J."/>
            <person name="Nagy L.G."/>
            <person name="Grigoriev I.V."/>
        </authorList>
    </citation>
    <scope>NUCLEOTIDE SEQUENCE</scope>
    <source>
        <strain evidence="2">HWK02</strain>
    </source>
</reference>
<proteinExistence type="predicted"/>
<keyword evidence="3" id="KW-1185">Reference proteome</keyword>
<dbReference type="Proteomes" id="UP001175228">
    <property type="component" value="Unassembled WGS sequence"/>
</dbReference>